<evidence type="ECO:0000313" key="4">
    <source>
        <dbReference type="Proteomes" id="UP000193944"/>
    </source>
</evidence>
<reference evidence="3 4" key="2">
    <citation type="submission" date="2016-08" db="EMBL/GenBank/DDBJ databases">
        <title>Pervasive Adenine N6-methylation of Active Genes in Fungi.</title>
        <authorList>
            <consortium name="DOE Joint Genome Institute"/>
            <person name="Mondo S.J."/>
            <person name="Dannebaum R.O."/>
            <person name="Kuo R.C."/>
            <person name="Labutti K."/>
            <person name="Haridas S."/>
            <person name="Kuo A."/>
            <person name="Salamov A."/>
            <person name="Ahrendt S.R."/>
            <person name="Lipzen A."/>
            <person name="Sullivan W."/>
            <person name="Andreopoulos W.B."/>
            <person name="Clum A."/>
            <person name="Lindquist E."/>
            <person name="Daum C."/>
            <person name="Ramamoorthy G.K."/>
            <person name="Gryganskyi A."/>
            <person name="Culley D."/>
            <person name="Magnuson J.K."/>
            <person name="James T.Y."/>
            <person name="O'Malley M.A."/>
            <person name="Stajich J.E."/>
            <person name="Spatafora J.W."/>
            <person name="Visel A."/>
            <person name="Grigoriev I.V."/>
        </authorList>
    </citation>
    <scope>NUCLEOTIDE SEQUENCE [LARGE SCALE GENOMIC DNA]</scope>
    <source>
        <strain evidence="3 4">S4</strain>
    </source>
</reference>
<organism evidence="3 4">
    <name type="scientific">Anaeromyces robustus</name>
    <dbReference type="NCBI Taxonomy" id="1754192"/>
    <lineage>
        <taxon>Eukaryota</taxon>
        <taxon>Fungi</taxon>
        <taxon>Fungi incertae sedis</taxon>
        <taxon>Chytridiomycota</taxon>
        <taxon>Chytridiomycota incertae sedis</taxon>
        <taxon>Neocallimastigomycetes</taxon>
        <taxon>Neocallimastigales</taxon>
        <taxon>Neocallimastigaceae</taxon>
        <taxon>Anaeromyces</taxon>
    </lineage>
</organism>
<dbReference type="Proteomes" id="UP000193944">
    <property type="component" value="Unassembled WGS sequence"/>
</dbReference>
<evidence type="ECO:0000259" key="2">
    <source>
        <dbReference type="SMART" id="SM00960"/>
    </source>
</evidence>
<dbReference type="SMART" id="SM00960">
    <property type="entry name" value="Robl_LC7"/>
    <property type="match status" value="1"/>
</dbReference>
<accession>A0A1Y1XHN4</accession>
<reference evidence="3 4" key="1">
    <citation type="submission" date="2016-08" db="EMBL/GenBank/DDBJ databases">
        <title>A Parts List for Fungal Cellulosomes Revealed by Comparative Genomics.</title>
        <authorList>
            <consortium name="DOE Joint Genome Institute"/>
            <person name="Haitjema C.H."/>
            <person name="Gilmore S.P."/>
            <person name="Henske J.K."/>
            <person name="Solomon K.V."/>
            <person name="De Groot R."/>
            <person name="Kuo A."/>
            <person name="Mondo S.J."/>
            <person name="Salamov A.A."/>
            <person name="Labutti K."/>
            <person name="Zhao Z."/>
            <person name="Chiniquy J."/>
            <person name="Barry K."/>
            <person name="Brewer H.M."/>
            <person name="Purvine S.O."/>
            <person name="Wright A.T."/>
            <person name="Boxma B."/>
            <person name="Van Alen T."/>
            <person name="Hackstein J.H."/>
            <person name="Baker S.E."/>
            <person name="Grigoriev I.V."/>
            <person name="O'Malley M.A."/>
        </authorList>
    </citation>
    <scope>NUCLEOTIDE SEQUENCE [LARGE SCALE GENOMIC DNA]</scope>
    <source>
        <strain evidence="3 4">S4</strain>
    </source>
</reference>
<dbReference type="AlphaFoldDB" id="A0A1Y1XHN4"/>
<comment type="caution">
    <text evidence="3">The sequence shown here is derived from an EMBL/GenBank/DDBJ whole genome shotgun (WGS) entry which is preliminary data.</text>
</comment>
<proteinExistence type="inferred from homology"/>
<name>A0A1Y1XHN4_9FUNG</name>
<dbReference type="FunFam" id="3.30.450.30:FF:000009">
    <property type="entry name" value="Dynein light chain roadblock"/>
    <property type="match status" value="1"/>
</dbReference>
<comment type="similarity">
    <text evidence="1">Belongs to the GAMAD family.</text>
</comment>
<dbReference type="PANTHER" id="PTHR10779">
    <property type="entry name" value="DYNEIN LIGHT CHAIN ROADBLOCK"/>
    <property type="match status" value="1"/>
</dbReference>
<feature type="domain" description="Roadblock/LAMTOR2" evidence="2">
    <location>
        <begin position="24"/>
        <end position="112"/>
    </location>
</feature>
<sequence length="119" mass="13568">MRNFHSFISSSKDIANSLKDLNEVEETLNRIQAHKGVQGIVIVNHEGSVVKSTLDNIQTQQYSTLVTQLTAKAQNVVRDIDPEDNLTFLRLRSKKHEIMVADTKGYILIVIQNPHEHEY</sequence>
<gene>
    <name evidence="3" type="ORF">BCR32DRAFT_276432</name>
</gene>
<protein>
    <recommendedName>
        <fullName evidence="2">Roadblock/LAMTOR2 domain-containing protein</fullName>
    </recommendedName>
</protein>
<dbReference type="Gene3D" id="3.30.450.30">
    <property type="entry name" value="Dynein light chain 2a, cytoplasmic"/>
    <property type="match status" value="1"/>
</dbReference>
<dbReference type="InterPro" id="IPR004942">
    <property type="entry name" value="Roadblock/LAMTOR2_dom"/>
</dbReference>
<dbReference type="OrthoDB" id="9985637at2759"/>
<keyword evidence="4" id="KW-1185">Reference proteome</keyword>
<dbReference type="STRING" id="1754192.A0A1Y1XHN4"/>
<dbReference type="Pfam" id="PF03259">
    <property type="entry name" value="Robl_LC7"/>
    <property type="match status" value="1"/>
</dbReference>
<evidence type="ECO:0000256" key="1">
    <source>
        <dbReference type="ARBA" id="ARBA00007191"/>
    </source>
</evidence>
<dbReference type="SUPFAM" id="SSF103196">
    <property type="entry name" value="Roadblock/LC7 domain"/>
    <property type="match status" value="1"/>
</dbReference>
<dbReference type="EMBL" id="MCFG01000038">
    <property type="protein sequence ID" value="ORX85255.1"/>
    <property type="molecule type" value="Genomic_DNA"/>
</dbReference>
<evidence type="ECO:0000313" key="3">
    <source>
        <dbReference type="EMBL" id="ORX85255.1"/>
    </source>
</evidence>